<dbReference type="OrthoDB" id="1263307at2759"/>
<evidence type="ECO:0000313" key="2">
    <source>
        <dbReference type="EMBL" id="CAG9987670.1"/>
    </source>
</evidence>
<dbReference type="InterPro" id="IPR052897">
    <property type="entry name" value="Sec-Metab_Biosynth_Hydrolase"/>
</dbReference>
<evidence type="ECO:0000259" key="1">
    <source>
        <dbReference type="Pfam" id="PF12697"/>
    </source>
</evidence>
<dbReference type="PANTHER" id="PTHR37017:SF13">
    <property type="entry name" value="AB HYDROLASE-1 DOMAIN-CONTAINING PROTEIN"/>
    <property type="match status" value="1"/>
</dbReference>
<dbReference type="Pfam" id="PF12697">
    <property type="entry name" value="Abhydrolase_6"/>
    <property type="match status" value="1"/>
</dbReference>
<evidence type="ECO:0000313" key="3">
    <source>
        <dbReference type="Proteomes" id="UP000754883"/>
    </source>
</evidence>
<dbReference type="Proteomes" id="UP000754883">
    <property type="component" value="Unassembled WGS sequence"/>
</dbReference>
<dbReference type="SUPFAM" id="SSF53474">
    <property type="entry name" value="alpha/beta-Hydrolases"/>
    <property type="match status" value="1"/>
</dbReference>
<protein>
    <recommendedName>
        <fullName evidence="1">AB hydrolase-1 domain-containing protein</fullName>
    </recommendedName>
</protein>
<dbReference type="Gene3D" id="3.40.50.1820">
    <property type="entry name" value="alpha/beta hydrolase"/>
    <property type="match status" value="1"/>
</dbReference>
<feature type="domain" description="AB hydrolase-1" evidence="1">
    <location>
        <begin position="7"/>
        <end position="253"/>
    </location>
</feature>
<name>A0A9N9Y2I7_9HYPO</name>
<sequence>MCSLPSVILLPGSFVRAELYFPLRDAVQARGIDMHVPELLTVRQGPNDTRTPPSMYDDAAMIVSEVEKLADVGKDVIVVSHSYSGIPLTQAGGSLSKKKRRARGKKGGLVGLGYITSMVPALGESALQISAGFPTESQPQVTIDDQGWMTQANLTRSAETALNNLPLSEALVWVQKFSQHSAQSFADNATQLAYADPQIPISYLLCENDLTIPPENQLLGIQMMEEVRGKPVKITRIPGDHGAMISEKDKVADWIVGLAGNSK</sequence>
<reference evidence="2" key="1">
    <citation type="submission" date="2021-10" db="EMBL/GenBank/DDBJ databases">
        <authorList>
            <person name="Piombo E."/>
        </authorList>
    </citation>
    <scope>NUCLEOTIDE SEQUENCE</scope>
</reference>
<dbReference type="PANTHER" id="PTHR37017">
    <property type="entry name" value="AB HYDROLASE-1 DOMAIN-CONTAINING PROTEIN-RELATED"/>
    <property type="match status" value="1"/>
</dbReference>
<gene>
    <name evidence="2" type="ORF">CBYS24578_00014949</name>
</gene>
<organism evidence="2 3">
    <name type="scientific">Clonostachys byssicola</name>
    <dbReference type="NCBI Taxonomy" id="160290"/>
    <lineage>
        <taxon>Eukaryota</taxon>
        <taxon>Fungi</taxon>
        <taxon>Dikarya</taxon>
        <taxon>Ascomycota</taxon>
        <taxon>Pezizomycotina</taxon>
        <taxon>Sordariomycetes</taxon>
        <taxon>Hypocreomycetidae</taxon>
        <taxon>Hypocreales</taxon>
        <taxon>Bionectriaceae</taxon>
        <taxon>Clonostachys</taxon>
    </lineage>
</organism>
<proteinExistence type="predicted"/>
<dbReference type="InterPro" id="IPR029058">
    <property type="entry name" value="AB_hydrolase_fold"/>
</dbReference>
<dbReference type="InterPro" id="IPR000073">
    <property type="entry name" value="AB_hydrolase_1"/>
</dbReference>
<comment type="caution">
    <text evidence="2">The sequence shown here is derived from an EMBL/GenBank/DDBJ whole genome shotgun (WGS) entry which is preliminary data.</text>
</comment>
<keyword evidence="3" id="KW-1185">Reference proteome</keyword>
<accession>A0A9N9Y2I7</accession>
<dbReference type="AlphaFoldDB" id="A0A9N9Y2I7"/>
<dbReference type="EMBL" id="CABFNO020001436">
    <property type="protein sequence ID" value="CAG9987670.1"/>
    <property type="molecule type" value="Genomic_DNA"/>
</dbReference>